<evidence type="ECO:0000313" key="3">
    <source>
        <dbReference type="EMBL" id="SVB26841.1"/>
    </source>
</evidence>
<feature type="transmembrane region" description="Helical" evidence="1">
    <location>
        <begin position="106"/>
        <end position="126"/>
    </location>
</feature>
<accession>A0A382CMG4</accession>
<evidence type="ECO:0000256" key="1">
    <source>
        <dbReference type="SAM" id="Phobius"/>
    </source>
</evidence>
<feature type="domain" description="DUF2231" evidence="2">
    <location>
        <begin position="6"/>
        <end position="135"/>
    </location>
</feature>
<evidence type="ECO:0000259" key="2">
    <source>
        <dbReference type="Pfam" id="PF09990"/>
    </source>
</evidence>
<dbReference type="InterPro" id="IPR019251">
    <property type="entry name" value="DUF2231_TM"/>
</dbReference>
<reference evidence="3" key="1">
    <citation type="submission" date="2018-05" db="EMBL/GenBank/DDBJ databases">
        <authorList>
            <person name="Lanie J.A."/>
            <person name="Ng W.-L."/>
            <person name="Kazmierczak K.M."/>
            <person name="Andrzejewski T.M."/>
            <person name="Davidsen T.M."/>
            <person name="Wayne K.J."/>
            <person name="Tettelin H."/>
            <person name="Glass J.I."/>
            <person name="Rusch D."/>
            <person name="Podicherti R."/>
            <person name="Tsui H.-C.T."/>
            <person name="Winkler M.E."/>
        </authorList>
    </citation>
    <scope>NUCLEOTIDE SEQUENCE</scope>
</reference>
<dbReference type="Pfam" id="PF09990">
    <property type="entry name" value="DUF2231"/>
    <property type="match status" value="1"/>
</dbReference>
<feature type="transmembrane region" description="Helical" evidence="1">
    <location>
        <begin position="6"/>
        <end position="28"/>
    </location>
</feature>
<protein>
    <recommendedName>
        <fullName evidence="2">DUF2231 domain-containing protein</fullName>
    </recommendedName>
</protein>
<keyword evidence="1" id="KW-1133">Transmembrane helix</keyword>
<sequence>MLFAKLHPLLVHFPVGLLVSGAVFEIYGKIWKDETAAAAGWFNVRFGFWIALPVMAVGILGVMEIDADQKAKTFLSNHILFALSTVGLFMGALLASRFRRRPLGEIIYFLFIFIGLACVIMAGFYGGELVHRFGLPAGLQEPSL</sequence>
<gene>
    <name evidence="3" type="ORF">METZ01_LOCUS179695</name>
</gene>
<keyword evidence="1" id="KW-0812">Transmembrane</keyword>
<feature type="transmembrane region" description="Helical" evidence="1">
    <location>
        <begin position="75"/>
        <end position="94"/>
    </location>
</feature>
<feature type="transmembrane region" description="Helical" evidence="1">
    <location>
        <begin position="40"/>
        <end position="63"/>
    </location>
</feature>
<organism evidence="3">
    <name type="scientific">marine metagenome</name>
    <dbReference type="NCBI Taxonomy" id="408172"/>
    <lineage>
        <taxon>unclassified sequences</taxon>
        <taxon>metagenomes</taxon>
        <taxon>ecological metagenomes</taxon>
    </lineage>
</organism>
<keyword evidence="1" id="KW-0472">Membrane</keyword>
<dbReference type="AlphaFoldDB" id="A0A382CMG4"/>
<name>A0A382CMG4_9ZZZZ</name>
<dbReference type="EMBL" id="UINC01035054">
    <property type="protein sequence ID" value="SVB26841.1"/>
    <property type="molecule type" value="Genomic_DNA"/>
</dbReference>
<proteinExistence type="predicted"/>